<dbReference type="PROSITE" id="PS51299">
    <property type="entry name" value="HTH_APSES"/>
    <property type="match status" value="1"/>
</dbReference>
<evidence type="ECO:0000256" key="3">
    <source>
        <dbReference type="ARBA" id="ARBA00023043"/>
    </source>
</evidence>
<dbReference type="Pfam" id="PF13637">
    <property type="entry name" value="Ank_4"/>
    <property type="match status" value="1"/>
</dbReference>
<name>A0A3N4II00_ASCIM</name>
<feature type="compositionally biased region" description="Basic residues" evidence="7">
    <location>
        <begin position="130"/>
        <end position="142"/>
    </location>
</feature>
<feature type="repeat" description="ANK" evidence="5">
    <location>
        <begin position="283"/>
        <end position="315"/>
    </location>
</feature>
<keyword evidence="6" id="KW-0175">Coiled coil</keyword>
<dbReference type="GO" id="GO:0033309">
    <property type="term" value="C:SBF transcription complex"/>
    <property type="evidence" value="ECO:0007669"/>
    <property type="project" value="TreeGrafter"/>
</dbReference>
<dbReference type="Gene3D" id="3.10.260.10">
    <property type="entry name" value="Transcription regulator HTH, APSES-type DNA-binding domain"/>
    <property type="match status" value="1"/>
</dbReference>
<feature type="coiled-coil region" evidence="6">
    <location>
        <begin position="528"/>
        <end position="555"/>
    </location>
</feature>
<keyword evidence="1" id="KW-0677">Repeat</keyword>
<dbReference type="InterPro" id="IPR036887">
    <property type="entry name" value="HTH_APSES_sf"/>
</dbReference>
<protein>
    <submittedName>
        <fullName evidence="9">Apses-domain-containing protein</fullName>
    </submittedName>
</protein>
<evidence type="ECO:0000256" key="5">
    <source>
        <dbReference type="PROSITE-ProRule" id="PRU00023"/>
    </source>
</evidence>
<dbReference type="Pfam" id="PF00023">
    <property type="entry name" value="Ank"/>
    <property type="match status" value="1"/>
</dbReference>
<dbReference type="PANTHER" id="PTHR43828">
    <property type="entry name" value="ASPARAGINASE"/>
    <property type="match status" value="1"/>
</dbReference>
<keyword evidence="4" id="KW-0183">Conidiation</keyword>
<evidence type="ECO:0000256" key="6">
    <source>
        <dbReference type="SAM" id="Coils"/>
    </source>
</evidence>
<dbReference type="SMART" id="SM01252">
    <property type="entry name" value="KilA-N"/>
    <property type="match status" value="1"/>
</dbReference>
<proteinExistence type="predicted"/>
<dbReference type="SUPFAM" id="SSF48403">
    <property type="entry name" value="Ankyrin repeat"/>
    <property type="match status" value="1"/>
</dbReference>
<dbReference type="SMART" id="SM00248">
    <property type="entry name" value="ANK"/>
    <property type="match status" value="3"/>
</dbReference>
<dbReference type="GO" id="GO:0030435">
    <property type="term" value="P:sporulation resulting in formation of a cellular spore"/>
    <property type="evidence" value="ECO:0007669"/>
    <property type="project" value="UniProtKB-KW"/>
</dbReference>
<keyword evidence="10" id="KW-1185">Reference proteome</keyword>
<dbReference type="Gene3D" id="1.25.40.20">
    <property type="entry name" value="Ankyrin repeat-containing domain"/>
    <property type="match status" value="1"/>
</dbReference>
<evidence type="ECO:0000256" key="2">
    <source>
        <dbReference type="ARBA" id="ARBA00022969"/>
    </source>
</evidence>
<dbReference type="InterPro" id="IPR051642">
    <property type="entry name" value="SWI6-like"/>
</dbReference>
<dbReference type="InterPro" id="IPR018004">
    <property type="entry name" value="KilA/APSES_HTH"/>
</dbReference>
<feature type="domain" description="HTH APSES-type" evidence="8">
    <location>
        <begin position="12"/>
        <end position="120"/>
    </location>
</feature>
<dbReference type="PROSITE" id="PS50297">
    <property type="entry name" value="ANK_REP_REGION"/>
    <property type="match status" value="1"/>
</dbReference>
<dbReference type="GO" id="GO:0048315">
    <property type="term" value="P:conidium formation"/>
    <property type="evidence" value="ECO:0007669"/>
    <property type="project" value="UniProtKB-KW"/>
</dbReference>
<dbReference type="SUPFAM" id="SSF54616">
    <property type="entry name" value="DNA-binding domain of Mlu1-box binding protein MBP1"/>
    <property type="match status" value="1"/>
</dbReference>
<evidence type="ECO:0000313" key="10">
    <source>
        <dbReference type="Proteomes" id="UP000275078"/>
    </source>
</evidence>
<dbReference type="GO" id="GO:0001228">
    <property type="term" value="F:DNA-binding transcription activator activity, RNA polymerase II-specific"/>
    <property type="evidence" value="ECO:0007669"/>
    <property type="project" value="UniProtKB-ARBA"/>
</dbReference>
<evidence type="ECO:0000256" key="1">
    <source>
        <dbReference type="ARBA" id="ARBA00022737"/>
    </source>
</evidence>
<evidence type="ECO:0000313" key="9">
    <source>
        <dbReference type="EMBL" id="RPA85256.1"/>
    </source>
</evidence>
<dbReference type="AlphaFoldDB" id="A0A3N4II00"/>
<feature type="coiled-coil region" evidence="6">
    <location>
        <begin position="631"/>
        <end position="658"/>
    </location>
</feature>
<feature type="compositionally biased region" description="Low complexity" evidence="7">
    <location>
        <begin position="452"/>
        <end position="483"/>
    </location>
</feature>
<feature type="repeat" description="ANK" evidence="5">
    <location>
        <begin position="405"/>
        <end position="437"/>
    </location>
</feature>
<dbReference type="STRING" id="1160509.A0A3N4II00"/>
<feature type="region of interest" description="Disordered" evidence="7">
    <location>
        <begin position="111"/>
        <end position="142"/>
    </location>
</feature>
<keyword evidence="2" id="KW-0749">Sporulation</keyword>
<dbReference type="PROSITE" id="PS50088">
    <property type="entry name" value="ANK_REPEAT"/>
    <property type="match status" value="2"/>
</dbReference>
<evidence type="ECO:0000259" key="8">
    <source>
        <dbReference type="PROSITE" id="PS51299"/>
    </source>
</evidence>
<evidence type="ECO:0000256" key="7">
    <source>
        <dbReference type="SAM" id="MobiDB-lite"/>
    </source>
</evidence>
<dbReference type="InterPro" id="IPR036770">
    <property type="entry name" value="Ankyrin_rpt-contain_sf"/>
</dbReference>
<dbReference type="InterPro" id="IPR003163">
    <property type="entry name" value="Tscrpt_reg_HTH_APSES-type"/>
</dbReference>
<dbReference type="Gene3D" id="1.10.287.1490">
    <property type="match status" value="1"/>
</dbReference>
<dbReference type="FunFam" id="3.10.260.10:FF:000001">
    <property type="entry name" value="APSES transcription factor (MbpA)"/>
    <property type="match status" value="1"/>
</dbReference>
<dbReference type="EMBL" id="ML119654">
    <property type="protein sequence ID" value="RPA85256.1"/>
    <property type="molecule type" value="Genomic_DNA"/>
</dbReference>
<dbReference type="InterPro" id="IPR002110">
    <property type="entry name" value="Ankyrin_rpt"/>
</dbReference>
<keyword evidence="3 5" id="KW-0040">ANK repeat</keyword>
<dbReference type="GO" id="GO:0003677">
    <property type="term" value="F:DNA binding"/>
    <property type="evidence" value="ECO:0007669"/>
    <property type="project" value="InterPro"/>
</dbReference>
<feature type="region of interest" description="Disordered" evidence="7">
    <location>
        <begin position="452"/>
        <end position="511"/>
    </location>
</feature>
<sequence length="716" mass="79611">MADLPAPTDVQIFKATYSGVPVYEFLANGIACMRRRSDGWLNATQILKVADFDKPARTRILEREVQRGKHEKVQGGYGKYQGTWVPLERGRELAQMYKVEHLLRPILDFRPSTESPPLAPKHVTAASSKPRPKTARPPTKKKKAAAIAAPIPIPLPVVDQMQVDSDLDAFDDDAMSDIDLGRGSLRSPVYSAVSNDDIEEDMTDLDHDVGAVGSLRQNRAQMGGDLDLGTTFSTTAFRNNQRVRQPYSDLLLDYFVAPPDSDVPEFLKAPPPDFKVDEIIDNEGHTAFHWAVAMGDLRVMTLLLDAGADWRAVNIRGETALMRAVLFTNSYDRKCFPKVVELLRETICDVDKFKSTVFHHIAATTTSRNKILASRYYAEVLLQKLTEQEIDMVEIGQILDMKDVYGNTALTLAARNGAKKCIRTFLAYHASPHVRNNDNLTADYYIATYQHQVQSQQQSQNSHHTTHSSNIPSSSPFQPTQSPRMQSHHYHGTPAYQLPTPQPHKSEAAIRATQKAIPALAGKLEALATAFDNELSEKEKDLEQARQLLENVERDSSHVTKCKEEFLKEVGGVELFNGEVNSWSAKVSDLEEQLIELVGKRNLSGLSEEVQNASTVNGDVDSEKELPDEEKLELAKELQKLEQNRKKLVRETVELRKKSDGRARIEEYRKLIAVCCNLPVDGVDGMLPEILKAVESGNGVGGVGLPLVDGVEGTVV</sequence>
<gene>
    <name evidence="9" type="ORF">BJ508DRAFT_322697</name>
</gene>
<dbReference type="Pfam" id="PF04383">
    <property type="entry name" value="KilA-N"/>
    <property type="match status" value="1"/>
</dbReference>
<dbReference type="GO" id="GO:0030907">
    <property type="term" value="C:MBF transcription complex"/>
    <property type="evidence" value="ECO:0007669"/>
    <property type="project" value="TreeGrafter"/>
</dbReference>
<evidence type="ECO:0000256" key="4">
    <source>
        <dbReference type="ARBA" id="ARBA00023321"/>
    </source>
</evidence>
<reference evidence="9 10" key="1">
    <citation type="journal article" date="2018" name="Nat. Ecol. Evol.">
        <title>Pezizomycetes genomes reveal the molecular basis of ectomycorrhizal truffle lifestyle.</title>
        <authorList>
            <person name="Murat C."/>
            <person name="Payen T."/>
            <person name="Noel B."/>
            <person name="Kuo A."/>
            <person name="Morin E."/>
            <person name="Chen J."/>
            <person name="Kohler A."/>
            <person name="Krizsan K."/>
            <person name="Balestrini R."/>
            <person name="Da Silva C."/>
            <person name="Montanini B."/>
            <person name="Hainaut M."/>
            <person name="Levati E."/>
            <person name="Barry K.W."/>
            <person name="Belfiori B."/>
            <person name="Cichocki N."/>
            <person name="Clum A."/>
            <person name="Dockter R.B."/>
            <person name="Fauchery L."/>
            <person name="Guy J."/>
            <person name="Iotti M."/>
            <person name="Le Tacon F."/>
            <person name="Lindquist E.A."/>
            <person name="Lipzen A."/>
            <person name="Malagnac F."/>
            <person name="Mello A."/>
            <person name="Molinier V."/>
            <person name="Miyauchi S."/>
            <person name="Poulain J."/>
            <person name="Riccioni C."/>
            <person name="Rubini A."/>
            <person name="Sitrit Y."/>
            <person name="Splivallo R."/>
            <person name="Traeger S."/>
            <person name="Wang M."/>
            <person name="Zifcakova L."/>
            <person name="Wipf D."/>
            <person name="Zambonelli A."/>
            <person name="Paolocci F."/>
            <person name="Nowrousian M."/>
            <person name="Ottonello S."/>
            <person name="Baldrian P."/>
            <person name="Spatafora J.W."/>
            <person name="Henrissat B."/>
            <person name="Nagy L.G."/>
            <person name="Aury J.M."/>
            <person name="Wincker P."/>
            <person name="Grigoriev I.V."/>
            <person name="Bonfante P."/>
            <person name="Martin F.M."/>
        </authorList>
    </citation>
    <scope>NUCLEOTIDE SEQUENCE [LARGE SCALE GENOMIC DNA]</scope>
    <source>
        <strain evidence="9 10">RN42</strain>
    </source>
</reference>
<accession>A0A3N4II00</accession>
<dbReference type="OrthoDB" id="6718656at2759"/>
<organism evidence="9 10">
    <name type="scientific">Ascobolus immersus RN42</name>
    <dbReference type="NCBI Taxonomy" id="1160509"/>
    <lineage>
        <taxon>Eukaryota</taxon>
        <taxon>Fungi</taxon>
        <taxon>Dikarya</taxon>
        <taxon>Ascomycota</taxon>
        <taxon>Pezizomycotina</taxon>
        <taxon>Pezizomycetes</taxon>
        <taxon>Pezizales</taxon>
        <taxon>Ascobolaceae</taxon>
        <taxon>Ascobolus</taxon>
    </lineage>
</organism>
<dbReference type="PANTHER" id="PTHR43828:SF15">
    <property type="entry name" value="TRANSCRIPTION FACTOR MBP1"/>
    <property type="match status" value="1"/>
</dbReference>
<dbReference type="Proteomes" id="UP000275078">
    <property type="component" value="Unassembled WGS sequence"/>
</dbReference>